<evidence type="ECO:0000313" key="3">
    <source>
        <dbReference type="Proteomes" id="UP000016627"/>
    </source>
</evidence>
<reference evidence="2 3" key="1">
    <citation type="journal article" date="2013" name="BMC Genomics">
        <title>Comparative genomics of Campylobacter concisus isolates reveals genetic diversity and provides insights into disease association.</title>
        <authorList>
            <person name="Deshpande N.P."/>
            <person name="Kaakoush N.O."/>
            <person name="Wilkins M.R."/>
            <person name="Mitchell H.M."/>
        </authorList>
    </citation>
    <scope>NUCLEOTIDE SEQUENCE [LARGE SCALE GENOMIC DNA]</scope>
    <source>
        <strain evidence="2 3">ATCC 51562</strain>
    </source>
</reference>
<dbReference type="EMBL" id="ANNI01000005">
    <property type="protein sequence ID" value="ERJ25872.1"/>
    <property type="molecule type" value="Genomic_DNA"/>
</dbReference>
<organism evidence="2 3">
    <name type="scientific">Campylobacter concisus ATCC 51562</name>
    <dbReference type="NCBI Taxonomy" id="1242969"/>
    <lineage>
        <taxon>Bacteria</taxon>
        <taxon>Pseudomonadati</taxon>
        <taxon>Campylobacterota</taxon>
        <taxon>Epsilonproteobacteria</taxon>
        <taxon>Campylobacterales</taxon>
        <taxon>Campylobacteraceae</taxon>
        <taxon>Campylobacter</taxon>
    </lineage>
</organism>
<dbReference type="eggNOG" id="ENOG5030R5P">
    <property type="taxonomic scope" value="Bacteria"/>
</dbReference>
<sequence length="216" mass="24659">MDFKNAYLERTKELLKLSIGADTPYQETLKYLDDCFEKYEIPNQHRINVLSQMLPLITTQFTITAMQTGLELTQQDLSFELSLKNLEKQAAAMDANIEGIKEQTRNTKLKNDELEAQAADKLENLKEQNNLLRAQIAKLAKEQALAESQQRAVDRQVIDNRIIKSMSVLGNFIAENQAGGMIVPSDMTKYLFNMVHALIKNDITIDENKNFTMTKK</sequence>
<name>U2F6H5_9BACT</name>
<gene>
    <name evidence="2" type="ORF">ATCC51562_1611</name>
</gene>
<evidence type="ECO:0000256" key="1">
    <source>
        <dbReference type="SAM" id="Coils"/>
    </source>
</evidence>
<dbReference type="PATRIC" id="fig|1242969.3.peg.1022"/>
<feature type="coiled-coil region" evidence="1">
    <location>
        <begin position="83"/>
        <end position="149"/>
    </location>
</feature>
<dbReference type="RefSeq" id="WP_021091167.1">
    <property type="nucleotide sequence ID" value="NZ_ANNI01000005.1"/>
</dbReference>
<dbReference type="Proteomes" id="UP000016627">
    <property type="component" value="Unassembled WGS sequence"/>
</dbReference>
<dbReference type="AlphaFoldDB" id="U2F6H5"/>
<keyword evidence="1" id="KW-0175">Coiled coil</keyword>
<accession>U2F6H5</accession>
<proteinExistence type="predicted"/>
<evidence type="ECO:0000313" key="2">
    <source>
        <dbReference type="EMBL" id="ERJ25872.1"/>
    </source>
</evidence>
<protein>
    <submittedName>
        <fullName evidence="2">Uncharacterized protein</fullName>
    </submittedName>
</protein>
<comment type="caution">
    <text evidence="2">The sequence shown here is derived from an EMBL/GenBank/DDBJ whole genome shotgun (WGS) entry which is preliminary data.</text>
</comment>